<gene>
    <name evidence="4" type="ORF">OKJ48_27655</name>
</gene>
<evidence type="ECO:0000313" key="4">
    <source>
        <dbReference type="EMBL" id="MEB3963986.1"/>
    </source>
</evidence>
<feature type="domain" description="DUF2510" evidence="3">
    <location>
        <begin position="6"/>
        <end position="36"/>
    </location>
</feature>
<dbReference type="RefSeq" id="WP_324771701.1">
    <property type="nucleotide sequence ID" value="NZ_BAAATS010000012.1"/>
</dbReference>
<feature type="compositionally biased region" description="Low complexity" evidence="1">
    <location>
        <begin position="97"/>
        <end position="113"/>
    </location>
</feature>
<keyword evidence="2" id="KW-1133">Transmembrane helix</keyword>
<sequence>MSMPPPGWYPDPHAPATERWWDGTAWTQDRRQPAPTAFAPPAAAPPPRKPGGGRGKAVAVVATGVALVAAIVAGVVVVVSDDGGAGATARNGPTVRSAPASTPPTSSAAPSPAEDASRVTDQLNGITLPVLAGWQKAENVADDDTLLTTPDTYDCPYDDGLCRRGTVATRTVTGADAGASARALATEDVSDAADLAYDTNPLGERPFGGMTAHKVVAARQVAVAGRAGFLVRWKVTTAEGPGGYVQSVVFPSSVGSQSLVAVRCTLDAGDAAPPLSDLDKIVRGIRPVGAAGGDGGVGSSVGPTR</sequence>
<keyword evidence="2" id="KW-0472">Membrane</keyword>
<evidence type="ECO:0000256" key="2">
    <source>
        <dbReference type="SAM" id="Phobius"/>
    </source>
</evidence>
<evidence type="ECO:0000259" key="3">
    <source>
        <dbReference type="Pfam" id="PF10708"/>
    </source>
</evidence>
<reference evidence="4 5" key="1">
    <citation type="submission" date="2022-10" db="EMBL/GenBank/DDBJ databases">
        <authorList>
            <person name="Xie J."/>
            <person name="Shen N."/>
        </authorList>
    </citation>
    <scope>NUCLEOTIDE SEQUENCE [LARGE SCALE GENOMIC DNA]</scope>
    <source>
        <strain evidence="4 5">DSM 41681</strain>
    </source>
</reference>
<dbReference type="EMBL" id="JAOZYB010000299">
    <property type="protein sequence ID" value="MEB3963986.1"/>
    <property type="molecule type" value="Genomic_DNA"/>
</dbReference>
<feature type="compositionally biased region" description="Pro residues" evidence="1">
    <location>
        <begin position="1"/>
        <end position="13"/>
    </location>
</feature>
<name>A0ABU6CGZ2_9ACTN</name>
<proteinExistence type="predicted"/>
<feature type="region of interest" description="Disordered" evidence="1">
    <location>
        <begin position="84"/>
        <end position="118"/>
    </location>
</feature>
<keyword evidence="2" id="KW-0812">Transmembrane</keyword>
<protein>
    <submittedName>
        <fullName evidence="4">DUF2510 domain-containing protein</fullName>
    </submittedName>
</protein>
<organism evidence="4 5">
    <name type="scientific">Streptomyces kunmingensis</name>
    <dbReference type="NCBI Taxonomy" id="68225"/>
    <lineage>
        <taxon>Bacteria</taxon>
        <taxon>Bacillati</taxon>
        <taxon>Actinomycetota</taxon>
        <taxon>Actinomycetes</taxon>
        <taxon>Kitasatosporales</taxon>
        <taxon>Streptomycetaceae</taxon>
        <taxon>Streptomyces</taxon>
    </lineage>
</organism>
<accession>A0ABU6CGZ2</accession>
<evidence type="ECO:0000313" key="5">
    <source>
        <dbReference type="Proteomes" id="UP001352223"/>
    </source>
</evidence>
<evidence type="ECO:0000256" key="1">
    <source>
        <dbReference type="SAM" id="MobiDB-lite"/>
    </source>
</evidence>
<comment type="caution">
    <text evidence="4">The sequence shown here is derived from an EMBL/GenBank/DDBJ whole genome shotgun (WGS) entry which is preliminary data.</text>
</comment>
<feature type="transmembrane region" description="Helical" evidence="2">
    <location>
        <begin position="57"/>
        <end position="79"/>
    </location>
</feature>
<dbReference type="InterPro" id="IPR018929">
    <property type="entry name" value="DUF2510"/>
</dbReference>
<dbReference type="Proteomes" id="UP001352223">
    <property type="component" value="Unassembled WGS sequence"/>
</dbReference>
<keyword evidence="5" id="KW-1185">Reference proteome</keyword>
<feature type="region of interest" description="Disordered" evidence="1">
    <location>
        <begin position="1"/>
        <end position="55"/>
    </location>
</feature>
<dbReference type="Pfam" id="PF10708">
    <property type="entry name" value="DUF2510"/>
    <property type="match status" value="1"/>
</dbReference>